<dbReference type="SUPFAM" id="SSF48452">
    <property type="entry name" value="TPR-like"/>
    <property type="match status" value="1"/>
</dbReference>
<name>X1LP10_9ZZZZ</name>
<gene>
    <name evidence="1" type="ORF">S06H3_01118</name>
</gene>
<protein>
    <submittedName>
        <fullName evidence="1">Uncharacterized protein</fullName>
    </submittedName>
</protein>
<comment type="caution">
    <text evidence="1">The sequence shown here is derived from an EMBL/GenBank/DDBJ whole genome shotgun (WGS) entry which is preliminary data.</text>
</comment>
<dbReference type="Pfam" id="PF02113">
    <property type="entry name" value="Peptidase_S13"/>
    <property type="match status" value="1"/>
</dbReference>
<reference evidence="1" key="1">
    <citation type="journal article" date="2014" name="Front. Microbiol.">
        <title>High frequency of phylogenetically diverse reductive dehalogenase-homologous genes in deep subseafloor sedimentary metagenomes.</title>
        <authorList>
            <person name="Kawai M."/>
            <person name="Futagami T."/>
            <person name="Toyoda A."/>
            <person name="Takaki Y."/>
            <person name="Nishi S."/>
            <person name="Hori S."/>
            <person name="Arai W."/>
            <person name="Tsubouchi T."/>
            <person name="Morono Y."/>
            <person name="Uchiyama I."/>
            <person name="Ito T."/>
            <person name="Fujiyama A."/>
            <person name="Inagaki F."/>
            <person name="Takami H."/>
        </authorList>
    </citation>
    <scope>NUCLEOTIDE SEQUENCE</scope>
    <source>
        <strain evidence="1">Expedition CK06-06</strain>
    </source>
</reference>
<dbReference type="GO" id="GO:0004185">
    <property type="term" value="F:serine-type carboxypeptidase activity"/>
    <property type="evidence" value="ECO:0007669"/>
    <property type="project" value="InterPro"/>
</dbReference>
<proteinExistence type="predicted"/>
<feature type="non-terminal residue" evidence="1">
    <location>
        <position position="1"/>
    </location>
</feature>
<organism evidence="1">
    <name type="scientific">marine sediment metagenome</name>
    <dbReference type="NCBI Taxonomy" id="412755"/>
    <lineage>
        <taxon>unclassified sequences</taxon>
        <taxon>metagenomes</taxon>
        <taxon>ecological metagenomes</taxon>
    </lineage>
</organism>
<evidence type="ECO:0000313" key="1">
    <source>
        <dbReference type="EMBL" id="GAH95883.1"/>
    </source>
</evidence>
<dbReference type="InterPro" id="IPR011990">
    <property type="entry name" value="TPR-like_helical_dom_sf"/>
</dbReference>
<dbReference type="InterPro" id="IPR000667">
    <property type="entry name" value="Peptidase_S13"/>
</dbReference>
<dbReference type="SUPFAM" id="SSF56601">
    <property type="entry name" value="beta-lactamase/transpeptidase-like"/>
    <property type="match status" value="1"/>
</dbReference>
<dbReference type="EMBL" id="BARV01000260">
    <property type="protein sequence ID" value="GAH95883.1"/>
    <property type="molecule type" value="Genomic_DNA"/>
</dbReference>
<dbReference type="Gene3D" id="1.25.40.10">
    <property type="entry name" value="Tetratricopeptide repeat domain"/>
    <property type="match status" value="1"/>
</dbReference>
<dbReference type="InterPro" id="IPR012338">
    <property type="entry name" value="Beta-lactam/transpept-like"/>
</dbReference>
<dbReference type="Pfam" id="PF13424">
    <property type="entry name" value="TPR_12"/>
    <property type="match status" value="1"/>
</dbReference>
<dbReference type="Gene3D" id="3.40.710.10">
    <property type="entry name" value="DD-peptidase/beta-lactamase superfamily"/>
    <property type="match status" value="1"/>
</dbReference>
<accession>X1LP10</accession>
<dbReference type="GO" id="GO:0006508">
    <property type="term" value="P:proteolysis"/>
    <property type="evidence" value="ECO:0007669"/>
    <property type="project" value="InterPro"/>
</dbReference>
<sequence>PIMVGNLLRQGECYFQLGEPEKGISQWRQLIDRYPDSYQTMTSLWNLARYYTKNNNDSEALEAYRELSERFSKSRLGDDALYWRGNSSSNSKYSLRITLQSQGKTGTLSSTSGLAGLLETKNKRWVVFCLMENNFIAEENDPKIFENRIIEYIYENL</sequence>
<dbReference type="AlphaFoldDB" id="X1LP10"/>